<dbReference type="SUPFAM" id="SSF109604">
    <property type="entry name" value="HD-domain/PDEase-like"/>
    <property type="match status" value="1"/>
</dbReference>
<comment type="caution">
    <text evidence="2">The sequence shown here is derived from an EMBL/GenBank/DDBJ whole genome shotgun (WGS) entry which is preliminary data.</text>
</comment>
<proteinExistence type="predicted"/>
<name>A0A934Q7Z4_9MICO</name>
<dbReference type="RefSeq" id="WP_200115148.1">
    <property type="nucleotide sequence ID" value="NZ_JAEHOH010000010.1"/>
</dbReference>
<dbReference type="PANTHER" id="PTHR21174">
    <property type="match status" value="1"/>
</dbReference>
<protein>
    <submittedName>
        <fullName evidence="2">DUF4031 domain-containing protein</fullName>
    </submittedName>
</protein>
<dbReference type="PANTHER" id="PTHR21174:SF0">
    <property type="entry name" value="HD PHOSPHOHYDROLASE FAMILY PROTEIN-RELATED"/>
    <property type="match status" value="1"/>
</dbReference>
<dbReference type="Pfam" id="PF13223">
    <property type="entry name" value="DUF4031"/>
    <property type="match status" value="1"/>
</dbReference>
<gene>
    <name evidence="2" type="ORF">JD276_08150</name>
</gene>
<dbReference type="InterPro" id="IPR025109">
    <property type="entry name" value="DUF4031"/>
</dbReference>
<evidence type="ECO:0000259" key="1">
    <source>
        <dbReference type="Pfam" id="PF13223"/>
    </source>
</evidence>
<dbReference type="Proteomes" id="UP000608530">
    <property type="component" value="Unassembled WGS sequence"/>
</dbReference>
<sequence length="317" mass="35397">MAILIDPPAWPAHGTLWSHLVSDTDYDELHAFARRLGIPRRGFDLDHYDLPAARYEEAVARGALPVTAKDIVHRLRDTGLRVRQIERETMTPIRRRQYLHAEWAMLAELSGATTAAGETQVAARAADDWHRLGEHLIARWNEPHRTYHDERHLEDVLLALDHLATRGERLSPVTLLAAWFHDAVYAGTDSDELASAHLATTTLGDLGLDPALVGQVGEFIVSTAPALRVRDPAPPLAHLLDADLAIFASSPHRYEQYATAVRTEYAHVPDADFAAGRSRILAGYLEQPTIYRTIAAQGLWEQRARQNVAAEIERLLH</sequence>
<evidence type="ECO:0000313" key="3">
    <source>
        <dbReference type="Proteomes" id="UP000608530"/>
    </source>
</evidence>
<reference evidence="2" key="1">
    <citation type="submission" date="2020-12" db="EMBL/GenBank/DDBJ databases">
        <title>Leucobacter sp. CAS1, isolated from Chromium sludge.</title>
        <authorList>
            <person name="Xu Z."/>
        </authorList>
    </citation>
    <scope>NUCLEOTIDE SEQUENCE</scope>
    <source>
        <strain evidence="2">CSA1</strain>
    </source>
</reference>
<keyword evidence="3" id="KW-1185">Reference proteome</keyword>
<feature type="domain" description="DUF4031" evidence="1">
    <location>
        <begin position="3"/>
        <end position="77"/>
    </location>
</feature>
<evidence type="ECO:0000313" key="2">
    <source>
        <dbReference type="EMBL" id="MBK0419005.1"/>
    </source>
</evidence>
<dbReference type="EMBL" id="JAEHOH010000010">
    <property type="protein sequence ID" value="MBK0419005.1"/>
    <property type="molecule type" value="Genomic_DNA"/>
</dbReference>
<dbReference type="AlphaFoldDB" id="A0A934Q7Z4"/>
<accession>A0A934Q7Z4</accession>
<dbReference type="Gene3D" id="1.10.472.50">
    <property type="entry name" value="HD-domain/PDEase-like"/>
    <property type="match status" value="1"/>
</dbReference>
<organism evidence="2 3">
    <name type="scientific">Leucobacter chromiisoli</name>
    <dbReference type="NCBI Taxonomy" id="2796471"/>
    <lineage>
        <taxon>Bacteria</taxon>
        <taxon>Bacillati</taxon>
        <taxon>Actinomycetota</taxon>
        <taxon>Actinomycetes</taxon>
        <taxon>Micrococcales</taxon>
        <taxon>Microbacteriaceae</taxon>
        <taxon>Leucobacter</taxon>
    </lineage>
</organism>
<dbReference type="InterPro" id="IPR009218">
    <property type="entry name" value="HD_phosphohydro"/>
</dbReference>